<dbReference type="EMBL" id="LR797281">
    <property type="protein sequence ID" value="CAB4199405.1"/>
    <property type="molecule type" value="Genomic_DNA"/>
</dbReference>
<gene>
    <name evidence="2" type="ORF">UFOVP1091_4</name>
    <name evidence="3" type="ORF">UFOVP1335_42</name>
    <name evidence="4" type="ORF">UFOVP1445_4</name>
    <name evidence="1" type="ORF">UFOVP914_8</name>
</gene>
<sequence length="145" mass="16336">MAFFNPADYEARRRTATQSFGATGAMNAYAQFLSKQRGSSSRRNMMEEYDRAQPQIAAGYARRGLQGPNVQSGIFARGLQDFAKQRARGLQEFDQGQMDSNRMYDLTEAQRLEAFRNQMADMESEKAQTIADSARQLFANRVGAI</sequence>
<evidence type="ECO:0000313" key="3">
    <source>
        <dbReference type="EMBL" id="CAB4199405.1"/>
    </source>
</evidence>
<protein>
    <submittedName>
        <fullName evidence="1">Uncharacterized protein</fullName>
    </submittedName>
</protein>
<dbReference type="EMBL" id="LR797033">
    <property type="protein sequence ID" value="CAB4182505.1"/>
    <property type="molecule type" value="Genomic_DNA"/>
</dbReference>
<reference evidence="1" key="1">
    <citation type="submission" date="2020-05" db="EMBL/GenBank/DDBJ databases">
        <authorList>
            <person name="Chiriac C."/>
            <person name="Salcher M."/>
            <person name="Ghai R."/>
            <person name="Kavagutti S V."/>
        </authorList>
    </citation>
    <scope>NUCLEOTIDE SEQUENCE</scope>
</reference>
<organism evidence="1">
    <name type="scientific">uncultured Caudovirales phage</name>
    <dbReference type="NCBI Taxonomy" id="2100421"/>
    <lineage>
        <taxon>Viruses</taxon>
        <taxon>Duplodnaviria</taxon>
        <taxon>Heunggongvirae</taxon>
        <taxon>Uroviricota</taxon>
        <taxon>Caudoviricetes</taxon>
        <taxon>Peduoviridae</taxon>
        <taxon>Maltschvirus</taxon>
        <taxon>Maltschvirus maltsch</taxon>
    </lineage>
</organism>
<name>A0A6J5PPN9_9CAUD</name>
<dbReference type="EMBL" id="LR796864">
    <property type="protein sequence ID" value="CAB4171185.1"/>
    <property type="molecule type" value="Genomic_DNA"/>
</dbReference>
<dbReference type="EMBL" id="LR797381">
    <property type="protein sequence ID" value="CAB4212333.1"/>
    <property type="molecule type" value="Genomic_DNA"/>
</dbReference>
<proteinExistence type="predicted"/>
<evidence type="ECO:0000313" key="4">
    <source>
        <dbReference type="EMBL" id="CAB4212333.1"/>
    </source>
</evidence>
<accession>A0A6J5PPN9</accession>
<evidence type="ECO:0000313" key="1">
    <source>
        <dbReference type="EMBL" id="CAB4171185.1"/>
    </source>
</evidence>
<evidence type="ECO:0000313" key="2">
    <source>
        <dbReference type="EMBL" id="CAB4182505.1"/>
    </source>
</evidence>